<evidence type="ECO:0000259" key="1">
    <source>
        <dbReference type="Pfam" id="PF00168"/>
    </source>
</evidence>
<accession>A0ABY8TM82</accession>
<dbReference type="Proteomes" id="UP001244341">
    <property type="component" value="Chromosome 2b"/>
</dbReference>
<dbReference type="InterPro" id="IPR035892">
    <property type="entry name" value="C2_domain_sf"/>
</dbReference>
<dbReference type="Pfam" id="PF00168">
    <property type="entry name" value="C2"/>
    <property type="match status" value="1"/>
</dbReference>
<reference evidence="2 3" key="1">
    <citation type="submission" date="2023-05" db="EMBL/GenBank/DDBJ databases">
        <title>A 100% complete, gapless, phased diploid assembly of the Scenedesmus obliquus UTEX 3031 genome.</title>
        <authorList>
            <person name="Biondi T.C."/>
            <person name="Hanschen E.R."/>
            <person name="Kwon T."/>
            <person name="Eng W."/>
            <person name="Kruse C.P.S."/>
            <person name="Koehler S.I."/>
            <person name="Kunde Y."/>
            <person name="Gleasner C.D."/>
            <person name="You Mak K.T."/>
            <person name="Polle J."/>
            <person name="Hovde B.T."/>
            <person name="Starkenburg S.R."/>
        </authorList>
    </citation>
    <scope>NUCLEOTIDE SEQUENCE [LARGE SCALE GENOMIC DNA]</scope>
    <source>
        <strain evidence="2 3">DOE0152z</strain>
    </source>
</reference>
<dbReference type="EMBL" id="CP126209">
    <property type="protein sequence ID" value="WIA10195.1"/>
    <property type="molecule type" value="Genomic_DNA"/>
</dbReference>
<gene>
    <name evidence="2" type="ORF">OEZ85_010398</name>
</gene>
<sequence length="152" mass="16812">MAEKTLVIEVASCNVKKLDLKAYGVTKQRSYVVVKVGDKEEKTTVGLGLDPTWEETFEFTVTDAATTKCFVKFMMGAEGEEKQIGDECEYLLPALIINKPTYKGLIVPGGKVDMMFTAKGFGKEDVEVDDSALMDLLDGGEMMMDDDDEEEQ</sequence>
<evidence type="ECO:0000313" key="3">
    <source>
        <dbReference type="Proteomes" id="UP001244341"/>
    </source>
</evidence>
<name>A0ABY8TM82_TETOB</name>
<dbReference type="CDD" id="cd00030">
    <property type="entry name" value="C2"/>
    <property type="match status" value="1"/>
</dbReference>
<dbReference type="InterPro" id="IPR000008">
    <property type="entry name" value="C2_dom"/>
</dbReference>
<dbReference type="Gene3D" id="2.60.40.150">
    <property type="entry name" value="C2 domain"/>
    <property type="match status" value="1"/>
</dbReference>
<feature type="domain" description="C2" evidence="1">
    <location>
        <begin position="12"/>
        <end position="66"/>
    </location>
</feature>
<evidence type="ECO:0000313" key="2">
    <source>
        <dbReference type="EMBL" id="WIA10195.1"/>
    </source>
</evidence>
<protein>
    <recommendedName>
        <fullName evidence="1">C2 domain-containing protein</fullName>
    </recommendedName>
</protein>
<keyword evidence="3" id="KW-1185">Reference proteome</keyword>
<proteinExistence type="predicted"/>
<organism evidence="2 3">
    <name type="scientific">Tetradesmus obliquus</name>
    <name type="common">Green alga</name>
    <name type="synonym">Acutodesmus obliquus</name>
    <dbReference type="NCBI Taxonomy" id="3088"/>
    <lineage>
        <taxon>Eukaryota</taxon>
        <taxon>Viridiplantae</taxon>
        <taxon>Chlorophyta</taxon>
        <taxon>core chlorophytes</taxon>
        <taxon>Chlorophyceae</taxon>
        <taxon>CS clade</taxon>
        <taxon>Sphaeropleales</taxon>
        <taxon>Scenedesmaceae</taxon>
        <taxon>Tetradesmus</taxon>
    </lineage>
</organism>
<dbReference type="SUPFAM" id="SSF49562">
    <property type="entry name" value="C2 domain (Calcium/lipid-binding domain, CaLB)"/>
    <property type="match status" value="1"/>
</dbReference>